<dbReference type="RefSeq" id="XP_060285475.1">
    <property type="nucleotide sequence ID" value="XM_060429795.1"/>
</dbReference>
<dbReference type="AlphaFoldDB" id="A0AAJ0C4B0"/>
<feature type="region of interest" description="Disordered" evidence="1">
    <location>
        <begin position="372"/>
        <end position="420"/>
    </location>
</feature>
<gene>
    <name evidence="2" type="ORF">QBC33DRAFT_557309</name>
</gene>
<proteinExistence type="predicted"/>
<dbReference type="PANTHER" id="PTHR40625:SF1">
    <property type="entry name" value="AMP-ACTIVATED PROTEIN KINASE GLYCOGEN-BINDING DOMAIN-CONTAINING PROTEIN"/>
    <property type="match status" value="1"/>
</dbReference>
<feature type="compositionally biased region" description="Acidic residues" evidence="1">
    <location>
        <begin position="381"/>
        <end position="400"/>
    </location>
</feature>
<reference evidence="2" key="1">
    <citation type="submission" date="2023-06" db="EMBL/GenBank/DDBJ databases">
        <title>Genome-scale phylogeny and comparative genomics of the fungal order Sordariales.</title>
        <authorList>
            <consortium name="Lawrence Berkeley National Laboratory"/>
            <person name="Hensen N."/>
            <person name="Bonometti L."/>
            <person name="Westerberg I."/>
            <person name="Brannstrom I.O."/>
            <person name="Guillou S."/>
            <person name="Cros-Aarteil S."/>
            <person name="Calhoun S."/>
            <person name="Haridas S."/>
            <person name="Kuo A."/>
            <person name="Mondo S."/>
            <person name="Pangilinan J."/>
            <person name="Riley R."/>
            <person name="Labutti K."/>
            <person name="Andreopoulos B."/>
            <person name="Lipzen A."/>
            <person name="Chen C."/>
            <person name="Yanf M."/>
            <person name="Daum C."/>
            <person name="Ng V."/>
            <person name="Clum A."/>
            <person name="Steindorff A."/>
            <person name="Ohm R."/>
            <person name="Martin F."/>
            <person name="Silar P."/>
            <person name="Natvig D."/>
            <person name="Lalanne C."/>
            <person name="Gautier V."/>
            <person name="Ament-Velasquez S.L."/>
            <person name="Kruys A."/>
            <person name="Hutchinson M.I."/>
            <person name="Powell A.J."/>
            <person name="Barry K."/>
            <person name="Miller A.N."/>
            <person name="Grigoriev I.V."/>
            <person name="Debuchy R."/>
            <person name="Gladieux P."/>
            <person name="Thoren M.H."/>
            <person name="Johannesson H."/>
        </authorList>
    </citation>
    <scope>NUCLEOTIDE SEQUENCE</scope>
    <source>
        <strain evidence="2">8032-3</strain>
    </source>
</reference>
<feature type="compositionally biased region" description="Low complexity" evidence="1">
    <location>
        <begin position="175"/>
        <end position="190"/>
    </location>
</feature>
<dbReference type="EMBL" id="MU839003">
    <property type="protein sequence ID" value="KAK1769262.1"/>
    <property type="molecule type" value="Genomic_DNA"/>
</dbReference>
<organism evidence="2 3">
    <name type="scientific">Phialemonium atrogriseum</name>
    <dbReference type="NCBI Taxonomy" id="1093897"/>
    <lineage>
        <taxon>Eukaryota</taxon>
        <taxon>Fungi</taxon>
        <taxon>Dikarya</taxon>
        <taxon>Ascomycota</taxon>
        <taxon>Pezizomycotina</taxon>
        <taxon>Sordariomycetes</taxon>
        <taxon>Sordariomycetidae</taxon>
        <taxon>Cephalothecales</taxon>
        <taxon>Cephalothecaceae</taxon>
        <taxon>Phialemonium</taxon>
    </lineage>
</organism>
<comment type="caution">
    <text evidence="2">The sequence shown here is derived from an EMBL/GenBank/DDBJ whole genome shotgun (WGS) entry which is preliminary data.</text>
</comment>
<feature type="region of interest" description="Disordered" evidence="1">
    <location>
        <begin position="123"/>
        <end position="341"/>
    </location>
</feature>
<sequence length="508" mass="55465">MDPTTTLFTFMLQTRPSVQAVHLVGSWDNFSKTYSMNRDIRRDRGQWRGCYSFKDIICDGDGTIPRRDGGLKMGQTYYFYYELDGSTETYDPSLPSTNACPYLPGQTVNTLWVPVEQSLRKRSASLSSMRDGDWKTMNPDDKFATPRPAPSAPATPGLRRIGTAPLTVRHKRSARSLSPSSSWSSFSPRKLFSRKASTSSLRDSERFGSRGARSATPPDDRQSIRDSEGSRSRDISPDSLLRFLSDDTPSIAEPTETNDRPSLLFPEDIAEENEDDENFATSTTSESMPFTVLSPPPTQHSHSSSSSPVSSPRSREFAVTPPPMEFALPEPPSRLPPMIPLRPRVEIPSTQSQPSLADVSFFMPNSPRSAASNDLPSFYFSEDDEDDDEDETASTNDDEWLPSSPAAEQAGPTGSHTKSLSATLSTYSLPRDAGKLLPSTEESNERTPLAADLGLGLGGGSPALVARNGFDVPVGNASLLTNPIPNSGLHELVRELSWIADVIVGEGS</sequence>
<dbReference type="PANTHER" id="PTHR40625">
    <property type="entry name" value="GTP-BINDING PROTEIN ESDC-RELATED"/>
    <property type="match status" value="1"/>
</dbReference>
<evidence type="ECO:0000313" key="2">
    <source>
        <dbReference type="EMBL" id="KAK1769262.1"/>
    </source>
</evidence>
<feature type="compositionally biased region" description="Low complexity" evidence="1">
    <location>
        <begin position="299"/>
        <end position="312"/>
    </location>
</feature>
<name>A0AAJ0C4B0_9PEZI</name>
<feature type="compositionally biased region" description="Polar residues" evidence="1">
    <location>
        <begin position="279"/>
        <end position="288"/>
    </location>
</feature>
<accession>A0AAJ0C4B0</accession>
<feature type="compositionally biased region" description="Acidic residues" evidence="1">
    <location>
        <begin position="268"/>
        <end position="278"/>
    </location>
</feature>
<feature type="compositionally biased region" description="Basic and acidic residues" evidence="1">
    <location>
        <begin position="130"/>
        <end position="144"/>
    </location>
</feature>
<feature type="compositionally biased region" description="Pro residues" evidence="1">
    <location>
        <begin position="320"/>
        <end position="340"/>
    </location>
</feature>
<evidence type="ECO:0000256" key="1">
    <source>
        <dbReference type="SAM" id="MobiDB-lite"/>
    </source>
</evidence>
<dbReference type="GeneID" id="85312982"/>
<feature type="compositionally biased region" description="Basic and acidic residues" evidence="1">
    <location>
        <begin position="218"/>
        <end position="236"/>
    </location>
</feature>
<evidence type="ECO:0000313" key="3">
    <source>
        <dbReference type="Proteomes" id="UP001244011"/>
    </source>
</evidence>
<keyword evidence="3" id="KW-1185">Reference proteome</keyword>
<protein>
    <submittedName>
        <fullName evidence="2">Uncharacterized protein</fullName>
    </submittedName>
</protein>
<dbReference type="Proteomes" id="UP001244011">
    <property type="component" value="Unassembled WGS sequence"/>
</dbReference>